<reference evidence="8" key="1">
    <citation type="submission" date="2021-07" db="EMBL/GenBank/DDBJ databases">
        <title>Candidatus Kaistella beijingensis sp. nov. isolated from a municipal wastewater treatment plant is involved in sludge foaming.</title>
        <authorList>
            <person name="Song Y."/>
            <person name="Liu S.-J."/>
        </authorList>
    </citation>
    <scope>NUCLEOTIDE SEQUENCE</scope>
    <source>
        <strain evidence="8">DSM 43998</strain>
    </source>
</reference>
<evidence type="ECO:0000256" key="4">
    <source>
        <dbReference type="ARBA" id="ARBA00022801"/>
    </source>
</evidence>
<evidence type="ECO:0000256" key="6">
    <source>
        <dbReference type="SAM" id="SignalP"/>
    </source>
</evidence>
<feature type="domain" description="Glycoside hydrolase family 3 N-terminal" evidence="7">
    <location>
        <begin position="87"/>
        <end position="403"/>
    </location>
</feature>
<evidence type="ECO:0000256" key="5">
    <source>
        <dbReference type="ARBA" id="ARBA00023295"/>
    </source>
</evidence>
<dbReference type="SUPFAM" id="SSF51445">
    <property type="entry name" value="(Trans)glycosidases"/>
    <property type="match status" value="1"/>
</dbReference>
<dbReference type="RefSeq" id="WP_083530269.1">
    <property type="nucleotide sequence ID" value="NZ_CBCRUZ010000015.1"/>
</dbReference>
<dbReference type="InterPro" id="IPR036962">
    <property type="entry name" value="Glyco_hydro_3_N_sf"/>
</dbReference>
<dbReference type="InterPro" id="IPR017853">
    <property type="entry name" value="GH"/>
</dbReference>
<feature type="signal peptide" evidence="6">
    <location>
        <begin position="1"/>
        <end position="32"/>
    </location>
</feature>
<dbReference type="Gene3D" id="3.20.20.300">
    <property type="entry name" value="Glycoside hydrolase, family 3, N-terminal domain"/>
    <property type="match status" value="1"/>
</dbReference>
<evidence type="ECO:0000313" key="8">
    <source>
        <dbReference type="EMBL" id="QXQ13796.1"/>
    </source>
</evidence>
<dbReference type="Pfam" id="PF00933">
    <property type="entry name" value="Glyco_hydro_3"/>
    <property type="match status" value="1"/>
</dbReference>
<evidence type="ECO:0000256" key="2">
    <source>
        <dbReference type="ARBA" id="ARBA00005336"/>
    </source>
</evidence>
<dbReference type="EC" id="3.2.1.52" evidence="3"/>
<keyword evidence="5" id="KW-0326">Glycosidase</keyword>
<protein>
    <recommendedName>
        <fullName evidence="3">beta-N-acetylhexosaminidase</fullName>
        <ecNumber evidence="3">3.2.1.52</ecNumber>
    </recommendedName>
</protein>
<comment type="catalytic activity">
    <reaction evidence="1">
        <text>Hydrolysis of terminal non-reducing N-acetyl-D-hexosamine residues in N-acetyl-beta-D-hexosaminides.</text>
        <dbReference type="EC" id="3.2.1.52"/>
    </reaction>
</comment>
<dbReference type="PANTHER" id="PTHR30480:SF13">
    <property type="entry name" value="BETA-HEXOSAMINIDASE"/>
    <property type="match status" value="1"/>
</dbReference>
<sequence length="410" mass="42011">MSLLASRRPPRFALRRAVGVTALAFGVGLTSACTSASAPVALSSSSAPDRSAPTAMSAAPAGSGAVTPVSAPFGDVCGDTYLRQFDLRGKLAQLLTVGVSGPADALNVVRSHQVGGIFVGSGTDQALLTNGSLAEVKNQAKVPLMVTIDEEGGRVSRIPNLIGTQPSAKEVAATMSPQQAYEQEKARATKLRDLGITVDFAPVVDVSDQPDDTVIGDRSFSGDPNVVTQYADAYIRGLHDAGLGAVIKHFPGHGSASGDSHLGPVTTPPFAAMQGRDLVPFRNLIGSGAAVMVGHLDVPGLTAAGRPASISPEVMRALRTGLPYGALPFNGVIFTDDLSGMAAITDRMGVPAAVEAALVAGADDALWISTDAVPAVLDQLTQAVAAGRLSEQQVDESVLRVGRFKNAVPC</sequence>
<dbReference type="EMBL" id="CP079105">
    <property type="protein sequence ID" value="QXQ13796.1"/>
    <property type="molecule type" value="Genomic_DNA"/>
</dbReference>
<keyword evidence="6" id="KW-0732">Signal</keyword>
<evidence type="ECO:0000259" key="7">
    <source>
        <dbReference type="Pfam" id="PF00933"/>
    </source>
</evidence>
<dbReference type="GO" id="GO:0016787">
    <property type="term" value="F:hydrolase activity"/>
    <property type="evidence" value="ECO:0007669"/>
    <property type="project" value="UniProtKB-KW"/>
</dbReference>
<dbReference type="InterPro" id="IPR050226">
    <property type="entry name" value="NagZ_Beta-hexosaminidase"/>
</dbReference>
<feature type="chain" id="PRO_5047231728" description="beta-N-acetylhexosaminidase" evidence="6">
    <location>
        <begin position="33"/>
        <end position="410"/>
    </location>
</feature>
<dbReference type="InterPro" id="IPR001764">
    <property type="entry name" value="Glyco_hydro_3_N"/>
</dbReference>
<accession>A0ABX8S8L9</accession>
<keyword evidence="4 8" id="KW-0378">Hydrolase</keyword>
<gene>
    <name evidence="8" type="ORF">KV203_18775</name>
</gene>
<evidence type="ECO:0000313" key="9">
    <source>
        <dbReference type="Proteomes" id="UP000887023"/>
    </source>
</evidence>
<dbReference type="PANTHER" id="PTHR30480">
    <property type="entry name" value="BETA-HEXOSAMINIDASE-RELATED"/>
    <property type="match status" value="1"/>
</dbReference>
<keyword evidence="9" id="KW-1185">Reference proteome</keyword>
<dbReference type="Proteomes" id="UP000887023">
    <property type="component" value="Chromosome"/>
</dbReference>
<evidence type="ECO:0000256" key="3">
    <source>
        <dbReference type="ARBA" id="ARBA00012663"/>
    </source>
</evidence>
<organism evidence="8 9">
    <name type="scientific">Skermania pinensis</name>
    <dbReference type="NCBI Taxonomy" id="39122"/>
    <lineage>
        <taxon>Bacteria</taxon>
        <taxon>Bacillati</taxon>
        <taxon>Actinomycetota</taxon>
        <taxon>Actinomycetes</taxon>
        <taxon>Mycobacteriales</taxon>
        <taxon>Gordoniaceae</taxon>
        <taxon>Skermania</taxon>
    </lineage>
</organism>
<proteinExistence type="inferred from homology"/>
<name>A0ABX8S8L9_9ACTN</name>
<dbReference type="PROSITE" id="PS51257">
    <property type="entry name" value="PROKAR_LIPOPROTEIN"/>
    <property type="match status" value="1"/>
</dbReference>
<comment type="similarity">
    <text evidence="2">Belongs to the glycosyl hydrolase 3 family.</text>
</comment>
<evidence type="ECO:0000256" key="1">
    <source>
        <dbReference type="ARBA" id="ARBA00001231"/>
    </source>
</evidence>